<gene>
    <name evidence="1" type="ORF">T07_12041</name>
</gene>
<name>A0A0V0RIC0_9BILA</name>
<sequence length="213" mass="23657">LARSSLFGEGPVLTGGFPSIKQQAVNIFFIGNREQGPPTMCSSKLLRSHHIDSAPLRPYYRTPPPIFKSKSAYVASPFFRFVVWRNRVVSTVPVGYINNKFEQSANSFKNRWGRKTELIVDHDTLALGYLRCNKHLERLFDIPFINYSHCSGRNGADCGGLWIAAGVAGVSVIKESAHLADQQSSELESFVVRCVVVFALELFVAVDGVRFCG</sequence>
<protein>
    <submittedName>
        <fullName evidence="1">Uncharacterized protein</fullName>
    </submittedName>
</protein>
<proteinExistence type="predicted"/>
<evidence type="ECO:0000313" key="1">
    <source>
        <dbReference type="EMBL" id="KRX14005.1"/>
    </source>
</evidence>
<feature type="non-terminal residue" evidence="1">
    <location>
        <position position="213"/>
    </location>
</feature>
<evidence type="ECO:0000313" key="2">
    <source>
        <dbReference type="Proteomes" id="UP000054630"/>
    </source>
</evidence>
<dbReference type="EMBL" id="JYDL01000175">
    <property type="protein sequence ID" value="KRX14005.1"/>
    <property type="molecule type" value="Genomic_DNA"/>
</dbReference>
<organism evidence="1 2">
    <name type="scientific">Trichinella nelsoni</name>
    <dbReference type="NCBI Taxonomy" id="6336"/>
    <lineage>
        <taxon>Eukaryota</taxon>
        <taxon>Metazoa</taxon>
        <taxon>Ecdysozoa</taxon>
        <taxon>Nematoda</taxon>
        <taxon>Enoplea</taxon>
        <taxon>Dorylaimia</taxon>
        <taxon>Trichinellida</taxon>
        <taxon>Trichinellidae</taxon>
        <taxon>Trichinella</taxon>
    </lineage>
</organism>
<accession>A0A0V0RIC0</accession>
<dbReference type="OrthoDB" id="10513201at2759"/>
<feature type="non-terminal residue" evidence="1">
    <location>
        <position position="1"/>
    </location>
</feature>
<comment type="caution">
    <text evidence="1">The sequence shown here is derived from an EMBL/GenBank/DDBJ whole genome shotgun (WGS) entry which is preliminary data.</text>
</comment>
<dbReference type="Proteomes" id="UP000054630">
    <property type="component" value="Unassembled WGS sequence"/>
</dbReference>
<dbReference type="AlphaFoldDB" id="A0A0V0RIC0"/>
<reference evidence="1 2" key="1">
    <citation type="submission" date="2015-01" db="EMBL/GenBank/DDBJ databases">
        <title>Evolution of Trichinella species and genotypes.</title>
        <authorList>
            <person name="Korhonen P.K."/>
            <person name="Edoardo P."/>
            <person name="Giuseppe L.R."/>
            <person name="Gasser R.B."/>
        </authorList>
    </citation>
    <scope>NUCLEOTIDE SEQUENCE [LARGE SCALE GENOMIC DNA]</scope>
    <source>
        <strain evidence="1">ISS37</strain>
    </source>
</reference>
<keyword evidence="2" id="KW-1185">Reference proteome</keyword>